<reference evidence="1 2" key="1">
    <citation type="submission" date="2017-11" db="EMBL/GenBank/DDBJ databases">
        <title>De-novo sequencing of pomegranate (Punica granatum L.) genome.</title>
        <authorList>
            <person name="Akparov Z."/>
            <person name="Amiraslanov A."/>
            <person name="Hajiyeva S."/>
            <person name="Abbasov M."/>
            <person name="Kaur K."/>
            <person name="Hamwieh A."/>
            <person name="Solovyev V."/>
            <person name="Salamov A."/>
            <person name="Braich B."/>
            <person name="Kosarev P."/>
            <person name="Mahmoud A."/>
            <person name="Hajiyev E."/>
            <person name="Babayeva S."/>
            <person name="Izzatullayeva V."/>
            <person name="Mammadov A."/>
            <person name="Mammadov A."/>
            <person name="Sharifova S."/>
            <person name="Ojaghi J."/>
            <person name="Eynullazada K."/>
            <person name="Bayramov B."/>
            <person name="Abdulazimova A."/>
            <person name="Shahmuradov I."/>
        </authorList>
    </citation>
    <scope>NUCLEOTIDE SEQUENCE [LARGE SCALE GENOMIC DNA]</scope>
    <source>
        <strain evidence="2">cv. AG2017</strain>
        <tissue evidence="1">Leaf</tissue>
    </source>
</reference>
<name>A0A2I0L9M1_PUNGR</name>
<proteinExistence type="predicted"/>
<evidence type="ECO:0000313" key="1">
    <source>
        <dbReference type="EMBL" id="PKI76826.1"/>
    </source>
</evidence>
<dbReference type="GeneID" id="116213458"/>
<dbReference type="NCBIfam" id="TIGR00756">
    <property type="entry name" value="PPR"/>
    <property type="match status" value="2"/>
</dbReference>
<evidence type="ECO:0000313" key="2">
    <source>
        <dbReference type="Proteomes" id="UP000233551"/>
    </source>
</evidence>
<organism evidence="1 2">
    <name type="scientific">Punica granatum</name>
    <name type="common">Pomegranate</name>
    <dbReference type="NCBI Taxonomy" id="22663"/>
    <lineage>
        <taxon>Eukaryota</taxon>
        <taxon>Viridiplantae</taxon>
        <taxon>Streptophyta</taxon>
        <taxon>Embryophyta</taxon>
        <taxon>Tracheophyta</taxon>
        <taxon>Spermatophyta</taxon>
        <taxon>Magnoliopsida</taxon>
        <taxon>eudicotyledons</taxon>
        <taxon>Gunneridae</taxon>
        <taxon>Pentapetalae</taxon>
        <taxon>rosids</taxon>
        <taxon>malvids</taxon>
        <taxon>Myrtales</taxon>
        <taxon>Lythraceae</taxon>
        <taxon>Punica</taxon>
    </lineage>
</organism>
<dbReference type="InterPro" id="IPR002885">
    <property type="entry name" value="PPR_rpt"/>
</dbReference>
<dbReference type="STRING" id="22663.A0A2I0L9M1"/>
<dbReference type="Proteomes" id="UP000233551">
    <property type="component" value="Unassembled WGS sequence"/>
</dbReference>
<dbReference type="PANTHER" id="PTHR47493:SF1">
    <property type="entry name" value="OS08G0520200 PROTEIN"/>
    <property type="match status" value="1"/>
</dbReference>
<dbReference type="EMBL" id="PGOL01000108">
    <property type="protein sequence ID" value="PKI76826.1"/>
    <property type="molecule type" value="Genomic_DNA"/>
</dbReference>
<sequence>MAFSANPPHHFHPLHRKVSPCRPIRANNPKNFPSFTHRPISSSSSRDAHGLMKKETSFPSGCPYSSMILGYARNGLLPQAMEVWEQMIYSSYVPSSEVVSELMDALASSGQFNVANRILNQVSRKAPRPLPGLYTAAISCFGKGGQLQLMNATFKKMVSLGVKLDSATGNEVIRCYSSYGTLEDMETAYSVLKQSRHLIQEQGVRSMSMAYIREGKFFRLGEFVRDVGLGRRDLGNLLWNVLLLSFAVNFKMKSLQREFLRMTRSGFVPDIDTFNIRMLAFSRMSLFWDLHLSLQHMEHGGVVPDLVTVGCVVDAYLERKLGRNLGFALKRLSLDDPAEVSTDPLVFEAFGKGDFHLSSEAFMEFDSRKRKNGGWSYRDLVAVYLKKQSRRECIFWNY</sequence>
<accession>A0A2I0L9M1</accession>
<dbReference type="Pfam" id="PF01535">
    <property type="entry name" value="PPR"/>
    <property type="match status" value="2"/>
</dbReference>
<dbReference type="AlphaFoldDB" id="A0A2I0L9M1"/>
<dbReference type="InterPro" id="IPR011990">
    <property type="entry name" value="TPR-like_helical_dom_sf"/>
</dbReference>
<keyword evidence="2" id="KW-1185">Reference proteome</keyword>
<dbReference type="PANTHER" id="PTHR47493">
    <property type="entry name" value="OS08G0520200 PROTEIN"/>
    <property type="match status" value="1"/>
</dbReference>
<gene>
    <name evidence="1" type="ORF">CRG98_002812</name>
</gene>
<comment type="caution">
    <text evidence="1">The sequence shown here is derived from an EMBL/GenBank/DDBJ whole genome shotgun (WGS) entry which is preliminary data.</text>
</comment>
<dbReference type="OrthoDB" id="762539at2759"/>
<dbReference type="Gene3D" id="1.25.40.10">
    <property type="entry name" value="Tetratricopeptide repeat domain"/>
    <property type="match status" value="2"/>
</dbReference>
<dbReference type="PROSITE" id="PS51375">
    <property type="entry name" value="PPR"/>
    <property type="match status" value="1"/>
</dbReference>
<protein>
    <submittedName>
        <fullName evidence="1">Uncharacterized protein</fullName>
    </submittedName>
</protein>